<reference evidence="7 8" key="1">
    <citation type="submission" date="2022-05" db="EMBL/GenBank/DDBJ databases">
        <authorList>
            <person name="Park J.-S."/>
        </authorList>
    </citation>
    <scope>NUCLEOTIDE SEQUENCE [LARGE SCALE GENOMIC DNA]</scope>
    <source>
        <strain evidence="7 8">2012CJ35-5</strain>
    </source>
</reference>
<dbReference type="Proteomes" id="UP001203607">
    <property type="component" value="Unassembled WGS sequence"/>
</dbReference>
<accession>A0ABT0PW32</accession>
<feature type="compositionally biased region" description="Gly residues" evidence="3">
    <location>
        <begin position="335"/>
        <end position="346"/>
    </location>
</feature>
<dbReference type="InterPro" id="IPR008979">
    <property type="entry name" value="Galactose-bd-like_sf"/>
</dbReference>
<feature type="non-terminal residue" evidence="7">
    <location>
        <position position="1719"/>
    </location>
</feature>
<keyword evidence="8" id="KW-1185">Reference proteome</keyword>
<keyword evidence="4" id="KW-0732">Signal</keyword>
<dbReference type="PANTHER" id="PTHR24412:SF489">
    <property type="entry name" value="RING FINGER DOMAIN AND KELCH REPEAT-CONTAINING PROTEIN DDB_G0271372"/>
    <property type="match status" value="1"/>
</dbReference>
<feature type="signal peptide" evidence="4">
    <location>
        <begin position="1"/>
        <end position="27"/>
    </location>
</feature>
<dbReference type="Gene3D" id="2.120.10.30">
    <property type="entry name" value="TolB, C-terminal domain"/>
    <property type="match status" value="1"/>
</dbReference>
<dbReference type="Pfam" id="PF11721">
    <property type="entry name" value="Malectin"/>
    <property type="match status" value="1"/>
</dbReference>
<dbReference type="SMART" id="SM00612">
    <property type="entry name" value="Kelch"/>
    <property type="match status" value="5"/>
</dbReference>
<dbReference type="InterPro" id="IPR006652">
    <property type="entry name" value="Kelch_1"/>
</dbReference>
<evidence type="ECO:0000256" key="3">
    <source>
        <dbReference type="SAM" id="MobiDB-lite"/>
    </source>
</evidence>
<dbReference type="Pfam" id="PF24981">
    <property type="entry name" value="Beta-prop_ATRN-LZTR1"/>
    <property type="match status" value="1"/>
</dbReference>
<dbReference type="RefSeq" id="WP_249658742.1">
    <property type="nucleotide sequence ID" value="NZ_JAMFMA010000004.1"/>
</dbReference>
<feature type="domain" description="Attractin/MKLN-like beta-propeller" evidence="6">
    <location>
        <begin position="1175"/>
        <end position="1412"/>
    </location>
</feature>
<dbReference type="InterPro" id="IPR015915">
    <property type="entry name" value="Kelch-typ_b-propeller"/>
</dbReference>
<feature type="chain" id="PRO_5045366355" evidence="4">
    <location>
        <begin position="28"/>
        <end position="1719"/>
    </location>
</feature>
<gene>
    <name evidence="7" type="ORF">M3P19_16210</name>
</gene>
<dbReference type="SUPFAM" id="SSF117281">
    <property type="entry name" value="Kelch motif"/>
    <property type="match status" value="1"/>
</dbReference>
<feature type="region of interest" description="Disordered" evidence="3">
    <location>
        <begin position="335"/>
        <end position="366"/>
    </location>
</feature>
<keyword evidence="2" id="KW-0677">Repeat</keyword>
<dbReference type="EMBL" id="JAMFMA010000004">
    <property type="protein sequence ID" value="MCL6275560.1"/>
    <property type="molecule type" value="Genomic_DNA"/>
</dbReference>
<dbReference type="InterPro" id="IPR056737">
    <property type="entry name" value="Beta-prop_ATRN-MKLN-like"/>
</dbReference>
<evidence type="ECO:0000259" key="5">
    <source>
        <dbReference type="Pfam" id="PF11721"/>
    </source>
</evidence>
<dbReference type="Gene3D" id="2.120.10.80">
    <property type="entry name" value="Kelch-type beta propeller"/>
    <property type="match status" value="2"/>
</dbReference>
<protein>
    <submittedName>
        <fullName evidence="7">Malectin domain-containing carbohydrate-binding protein</fullName>
    </submittedName>
</protein>
<dbReference type="SUPFAM" id="SSF49785">
    <property type="entry name" value="Galactose-binding domain-like"/>
    <property type="match status" value="1"/>
</dbReference>
<comment type="caution">
    <text evidence="7">The sequence shown here is derived from an EMBL/GenBank/DDBJ whole genome shotgun (WGS) entry which is preliminary data.</text>
</comment>
<dbReference type="InterPro" id="IPR021720">
    <property type="entry name" value="Malectin_dom"/>
</dbReference>
<evidence type="ECO:0000259" key="6">
    <source>
        <dbReference type="Pfam" id="PF24981"/>
    </source>
</evidence>
<feature type="domain" description="Malectin" evidence="5">
    <location>
        <begin position="900"/>
        <end position="1066"/>
    </location>
</feature>
<feature type="compositionally biased region" description="Polar residues" evidence="3">
    <location>
        <begin position="347"/>
        <end position="366"/>
    </location>
</feature>
<sequence>MEGYYFKRAQAGLLCLVFALTSNVLTAQSFTQNDLNFGGLGNVASGVTSLMYGPDGRLYVAEYPGTIKILTIQRNGPGNYSVIDIETLSGVKNITNYDDDGTPCSGGANNCSSRETTGLTVAGTASNPIIYVASSDFRIGAGPGGGNGDVDLDTNSGTITRFTWTGSTWEVVDIVRGLPRSEENHATNGVEFTNINGTDYLIVASGGHTNAGGPSVNFVYQCEYALSGAILSVNLDMIEGLPIQNNNGRSYIYDIPTLDDPTRPNANGITDPNGAGYNGIDVNDPFGGNDGLNQAVIVPSGPVQIYSPGYRNSYDIVLTESGALYATDNGANGGWGGFPENEGGGSATNNYVPSEPGSQSQSGNEQVDNVDHLQLITTNIQTYTPGSLYGGHPNPVRANPNGAGLFTEIGASQVFRTLTYDPNGSTAGSTSNANIALPANWPPVQFANPVEGDWRGPTVNNPDGPEDNPVATWGTNTNGIDEYTASNFNGAMQGDLLAGHSGGNVRRVQLQANGTLQSLNQTFLSGIGGNALGITCNSDSDIFPGTVWAGTLEGKIVVFEPQDFTNCLEPGDAGYSPTADGDLDGYLNQDEVDNGTQVCNGGSQPDDFDKSTGAPFISNLNDTDDDADGISDANDPFQLGNPNAIGSDAFTIPVFNDLFNSQQGLGGIFGLGMTGLMNNGDTGNNWLDWLDVKDAGPNPNDVLGGAPGIMTSHMTSGTALGTSNNQDKGYQYGVQVNNTTGVIRVTGGMNGFSGPLRLYGNTNGVTNGELGFFIGDGTQSNYIKFVVTTNGFTALQEINDVPGTPIQVNISVGDRPNAGILFHFVINPATGIVDLEYQIDAGSNVLLGTFNAAGSILQALQNANTDLAVGFIGTSNTSGKELEGSWDFLNVTTNTANSGVVARVNASGALVNGSDGVDWQSNLVNGATSGSGYSVNAGQIFGSNLQFANRHSSIPAEMDQSTFESLFAQERYDLPSAPEMEFIFPVSNGDYIVNIYAGNSFVGTSQVGQRVFDVNIEGQQLGDNVDLVALFGHQSGGMLSYATQVLDGQLNIQFAHQVENPLVNAIEILANSSNQNPIIVQPVANQNNIDGDVLDGSLGVIASGGDGNLSFSMSGQPPGVFIEPTNGQIGGTVNSGSANNSPYLVTILVDDSDAETVDAQTIQFTWIVSAEPINSNWVDKDENENYTGRHECSFVQAGNKFYLMGGRENTTTIDVYDYTTDSWTQLTNSAPQEFNHFQATEHQGLIWVIGAFKTNTFPTEAPADFVWAFDPTVNEWIQGPEIPASRKRGSAGLSMYNGKFYIVGGNTIGHNGGYVPWFDEYEPATGTWTSLSDAPRARDHFHSAVIGNKLYVSGGRLSGGPGGTFAPTIAEVDVYDFGTASWSTLPSAQNIPTQRAGHAAVNFNNRLVVMGGEVAGQIALKSTEEFDPVGQSWRTLSDMNFGRHGTQAIVSGGGIFVLAGSPNLGGGNQKNMEYLGTDNPQGAVLVASSLNTPSELNIAENSSANLSIDVVGGNTGIIIKSLEIIGPNASDFSIAAGALEYALLAPGANHQLNIAVGGTGTNKSATLVINYGNASSTSINISSGTPPENGVLSFTLMNSNDDTELFTITDGQQININSLPSTNLNVRANTVPSIVGSVSFQLSGTNSNSRTENGAPYALFGDNSGDYLIGSLPEGSYSLTATAYNGSNESGGVLGQPYNVNFSMVTGGVGNQPPMAVAT</sequence>
<evidence type="ECO:0000313" key="8">
    <source>
        <dbReference type="Proteomes" id="UP001203607"/>
    </source>
</evidence>
<name>A0ABT0PW32_9FLAO</name>
<evidence type="ECO:0000256" key="1">
    <source>
        <dbReference type="ARBA" id="ARBA00022441"/>
    </source>
</evidence>
<evidence type="ECO:0000313" key="7">
    <source>
        <dbReference type="EMBL" id="MCL6275560.1"/>
    </source>
</evidence>
<organism evidence="7 8">
    <name type="scientific">Flagellimonas spongiicola</name>
    <dbReference type="NCBI Taxonomy" id="2942208"/>
    <lineage>
        <taxon>Bacteria</taxon>
        <taxon>Pseudomonadati</taxon>
        <taxon>Bacteroidota</taxon>
        <taxon>Flavobacteriia</taxon>
        <taxon>Flavobacteriales</taxon>
        <taxon>Flavobacteriaceae</taxon>
        <taxon>Flagellimonas</taxon>
    </lineage>
</organism>
<proteinExistence type="predicted"/>
<dbReference type="InterPro" id="IPR011042">
    <property type="entry name" value="6-blade_b-propeller_TolB-like"/>
</dbReference>
<evidence type="ECO:0000256" key="2">
    <source>
        <dbReference type="ARBA" id="ARBA00022737"/>
    </source>
</evidence>
<keyword evidence="1" id="KW-0880">Kelch repeat</keyword>
<dbReference type="Gene3D" id="2.60.120.430">
    <property type="entry name" value="Galactose-binding lectin"/>
    <property type="match status" value="1"/>
</dbReference>
<evidence type="ECO:0000256" key="4">
    <source>
        <dbReference type="SAM" id="SignalP"/>
    </source>
</evidence>
<dbReference type="PANTHER" id="PTHR24412">
    <property type="entry name" value="KELCH PROTEIN"/>
    <property type="match status" value="1"/>
</dbReference>